<feature type="compositionally biased region" description="Basic residues" evidence="3">
    <location>
        <begin position="100"/>
        <end position="113"/>
    </location>
</feature>
<dbReference type="SUPFAM" id="SSF54236">
    <property type="entry name" value="Ubiquitin-like"/>
    <property type="match status" value="1"/>
</dbReference>
<feature type="compositionally biased region" description="Low complexity" evidence="3">
    <location>
        <begin position="164"/>
        <end position="174"/>
    </location>
</feature>
<dbReference type="InterPro" id="IPR029071">
    <property type="entry name" value="Ubiquitin-like_domsf"/>
</dbReference>
<dbReference type="PANTHER" id="PTHR13042">
    <property type="entry name" value="UBIQUITIN-LIKE PROTEIN 5"/>
    <property type="match status" value="1"/>
</dbReference>
<protein>
    <recommendedName>
        <fullName evidence="1">Ubiquitin-like modifier HUB1</fullName>
    </recommendedName>
</protein>
<organism evidence="4 5">
    <name type="scientific">Coniella lustricola</name>
    <dbReference type="NCBI Taxonomy" id="2025994"/>
    <lineage>
        <taxon>Eukaryota</taxon>
        <taxon>Fungi</taxon>
        <taxon>Dikarya</taxon>
        <taxon>Ascomycota</taxon>
        <taxon>Pezizomycotina</taxon>
        <taxon>Sordariomycetes</taxon>
        <taxon>Sordariomycetidae</taxon>
        <taxon>Diaporthales</taxon>
        <taxon>Schizoparmaceae</taxon>
        <taxon>Coniella</taxon>
    </lineage>
</organism>
<evidence type="ECO:0000256" key="2">
    <source>
        <dbReference type="ARBA" id="ARBA00022786"/>
    </source>
</evidence>
<feature type="compositionally biased region" description="Polar residues" evidence="3">
    <location>
        <begin position="31"/>
        <end position="40"/>
    </location>
</feature>
<feature type="compositionally biased region" description="Basic and acidic residues" evidence="3">
    <location>
        <begin position="114"/>
        <end position="162"/>
    </location>
</feature>
<evidence type="ECO:0000256" key="3">
    <source>
        <dbReference type="SAM" id="MobiDB-lite"/>
    </source>
</evidence>
<name>A0A2T3A842_9PEZI</name>
<dbReference type="STRING" id="2025994.A0A2T3A842"/>
<feature type="compositionally biased region" description="Basic residues" evidence="3">
    <location>
        <begin position="59"/>
        <end position="71"/>
    </location>
</feature>
<gene>
    <name evidence="4" type="ORF">BD289DRAFT_482659</name>
</gene>
<sequence length="256" mass="29319">MSFLSEVDAAACKLPTCPKHKRSENHPPQIIMNQSRSQSPLKDGDSARRDDRDRDRDRSKPKKSSGFKWKSKPSAPRDGDDSNNGRHSNRYEGNRDRDSYRRRRSRSRSRSPRRNQDWGRDRREQRPRSRERGRERDSDRRDRDRDRENKPARKEKRAEDKSVAAPAAPAPTAAADGEEMIIVHVNDRLGTKAAIPCFGSDNIGSFKVMVAARIGREPHEILLKRQGERPFKDHITLGDYGISNGVQIDLEVDTGD</sequence>
<dbReference type="EMBL" id="KZ678441">
    <property type="protein sequence ID" value="PSR85549.1"/>
    <property type="molecule type" value="Genomic_DNA"/>
</dbReference>
<evidence type="ECO:0000313" key="5">
    <source>
        <dbReference type="Proteomes" id="UP000241462"/>
    </source>
</evidence>
<dbReference type="InParanoid" id="A0A2T3A842"/>
<feature type="region of interest" description="Disordered" evidence="3">
    <location>
        <begin position="1"/>
        <end position="174"/>
    </location>
</feature>
<keyword evidence="2" id="KW-0833">Ubl conjugation pathway</keyword>
<evidence type="ECO:0000256" key="1">
    <source>
        <dbReference type="ARBA" id="ARBA00014108"/>
    </source>
</evidence>
<evidence type="ECO:0000313" key="4">
    <source>
        <dbReference type="EMBL" id="PSR85549.1"/>
    </source>
</evidence>
<feature type="compositionally biased region" description="Basic and acidic residues" evidence="3">
    <location>
        <begin position="42"/>
        <end position="58"/>
    </location>
</feature>
<proteinExistence type="predicted"/>
<dbReference type="Proteomes" id="UP000241462">
    <property type="component" value="Unassembled WGS sequence"/>
</dbReference>
<dbReference type="AlphaFoldDB" id="A0A2T3A842"/>
<feature type="compositionally biased region" description="Basic and acidic residues" evidence="3">
    <location>
        <begin position="75"/>
        <end position="99"/>
    </location>
</feature>
<accession>A0A2T3A842</accession>
<reference evidence="4 5" key="1">
    <citation type="journal article" date="2018" name="Mycol. Prog.">
        <title>Coniella lustricola, a new species from submerged detritus.</title>
        <authorList>
            <person name="Raudabaugh D.B."/>
            <person name="Iturriaga T."/>
            <person name="Carver A."/>
            <person name="Mondo S."/>
            <person name="Pangilinan J."/>
            <person name="Lipzen A."/>
            <person name="He G."/>
            <person name="Amirebrahimi M."/>
            <person name="Grigoriev I.V."/>
            <person name="Miller A.N."/>
        </authorList>
    </citation>
    <scope>NUCLEOTIDE SEQUENCE [LARGE SCALE GENOMIC DNA]</scope>
    <source>
        <strain evidence="4 5">B22-T-1</strain>
    </source>
</reference>
<keyword evidence="5" id="KW-1185">Reference proteome</keyword>
<dbReference type="Gene3D" id="3.10.20.90">
    <property type="entry name" value="Phosphatidylinositol 3-kinase Catalytic Subunit, Chain A, domain 1"/>
    <property type="match status" value="1"/>
</dbReference>
<dbReference type="InterPro" id="IPR039732">
    <property type="entry name" value="Hub1/Ubl5"/>
</dbReference>
<dbReference type="OrthoDB" id="3881at2759"/>